<dbReference type="GO" id="GO:0003824">
    <property type="term" value="F:catalytic activity"/>
    <property type="evidence" value="ECO:0007669"/>
    <property type="project" value="InterPro"/>
</dbReference>
<dbReference type="InterPro" id="IPR014729">
    <property type="entry name" value="Rossmann-like_a/b/a_fold"/>
</dbReference>
<evidence type="ECO:0000259" key="1">
    <source>
        <dbReference type="Pfam" id="PF01467"/>
    </source>
</evidence>
<evidence type="ECO:0000313" key="2">
    <source>
        <dbReference type="EMBL" id="PLB55684.1"/>
    </source>
</evidence>
<dbReference type="Gene3D" id="3.40.50.620">
    <property type="entry name" value="HUPs"/>
    <property type="match status" value="1"/>
</dbReference>
<dbReference type="OrthoDB" id="3558741at2759"/>
<keyword evidence="3" id="KW-1185">Reference proteome</keyword>
<sequence>MSLKHYVEQALKAVRLTSTSDLDKIQHLDVTLHADRENLIVIYGGSFNPPHKGHLDVLLSGLRPELGAAAVLILPSEDFHLRHKLATSHPDFFLTRARRADLLAVIRNA</sequence>
<organism evidence="2 3">
    <name type="scientific">Aspergillus steynii IBT 23096</name>
    <dbReference type="NCBI Taxonomy" id="1392250"/>
    <lineage>
        <taxon>Eukaryota</taxon>
        <taxon>Fungi</taxon>
        <taxon>Dikarya</taxon>
        <taxon>Ascomycota</taxon>
        <taxon>Pezizomycotina</taxon>
        <taxon>Eurotiomycetes</taxon>
        <taxon>Eurotiomycetidae</taxon>
        <taxon>Eurotiales</taxon>
        <taxon>Aspergillaceae</taxon>
        <taxon>Aspergillus</taxon>
        <taxon>Aspergillus subgen. Circumdati</taxon>
    </lineage>
</organism>
<dbReference type="STRING" id="1392250.A0A2I2GS30"/>
<dbReference type="Proteomes" id="UP000234275">
    <property type="component" value="Unassembled WGS sequence"/>
</dbReference>
<dbReference type="SUPFAM" id="SSF52374">
    <property type="entry name" value="Nucleotidylyl transferase"/>
    <property type="match status" value="1"/>
</dbReference>
<dbReference type="RefSeq" id="XP_024710986.1">
    <property type="nucleotide sequence ID" value="XM_024848422.1"/>
</dbReference>
<dbReference type="AlphaFoldDB" id="A0A2I2GS30"/>
<name>A0A2I2GS30_9EURO</name>
<dbReference type="EMBL" id="MSFO01000001">
    <property type="protein sequence ID" value="PLB55684.1"/>
    <property type="molecule type" value="Genomic_DNA"/>
</dbReference>
<comment type="caution">
    <text evidence="2">The sequence shown here is derived from an EMBL/GenBank/DDBJ whole genome shotgun (WGS) entry which is preliminary data.</text>
</comment>
<reference evidence="2 3" key="1">
    <citation type="submission" date="2016-12" db="EMBL/GenBank/DDBJ databases">
        <title>The genomes of Aspergillus section Nigri reveals drivers in fungal speciation.</title>
        <authorList>
            <consortium name="DOE Joint Genome Institute"/>
            <person name="Vesth T.C."/>
            <person name="Nybo J."/>
            <person name="Theobald S."/>
            <person name="Brandl J."/>
            <person name="Frisvad J.C."/>
            <person name="Nielsen K.F."/>
            <person name="Lyhne E.K."/>
            <person name="Kogle M.E."/>
            <person name="Kuo A."/>
            <person name="Riley R."/>
            <person name="Clum A."/>
            <person name="Nolan M."/>
            <person name="Lipzen A."/>
            <person name="Salamov A."/>
            <person name="Henrissat B."/>
            <person name="Wiebenga A."/>
            <person name="De Vries R.P."/>
            <person name="Grigoriev I.V."/>
            <person name="Mortensen U.H."/>
            <person name="Andersen M.R."/>
            <person name="Baker S.E."/>
        </authorList>
    </citation>
    <scope>NUCLEOTIDE SEQUENCE [LARGE SCALE GENOMIC DNA]</scope>
    <source>
        <strain evidence="2 3">IBT 23096</strain>
    </source>
</reference>
<dbReference type="GeneID" id="36556121"/>
<feature type="domain" description="Cytidyltransferase-like" evidence="1">
    <location>
        <begin position="42"/>
        <end position="62"/>
    </location>
</feature>
<protein>
    <recommendedName>
        <fullName evidence="1">Cytidyltransferase-like domain-containing protein</fullName>
    </recommendedName>
</protein>
<accession>A0A2I2GS30</accession>
<evidence type="ECO:0000313" key="3">
    <source>
        <dbReference type="Proteomes" id="UP000234275"/>
    </source>
</evidence>
<dbReference type="InterPro" id="IPR004821">
    <property type="entry name" value="Cyt_trans-like"/>
</dbReference>
<dbReference type="Pfam" id="PF01467">
    <property type="entry name" value="CTP_transf_like"/>
    <property type="match status" value="1"/>
</dbReference>
<proteinExistence type="predicted"/>
<dbReference type="VEuPathDB" id="FungiDB:P170DRAFT_433195"/>
<gene>
    <name evidence="2" type="ORF">P170DRAFT_433195</name>
</gene>